<dbReference type="InterPro" id="IPR052599">
    <property type="entry name" value="SLC43A_AATransporter"/>
</dbReference>
<dbReference type="PANTHER" id="PTHR20772">
    <property type="entry name" value="PROTEIN FMP42"/>
    <property type="match status" value="1"/>
</dbReference>
<evidence type="ECO:0000256" key="6">
    <source>
        <dbReference type="ARBA" id="ARBA00022989"/>
    </source>
</evidence>
<evidence type="ECO:0000256" key="3">
    <source>
        <dbReference type="ARBA" id="ARBA00022448"/>
    </source>
</evidence>
<dbReference type="Pfam" id="PF07690">
    <property type="entry name" value="MFS_1"/>
    <property type="match status" value="1"/>
</dbReference>
<dbReference type="GO" id="GO:0022857">
    <property type="term" value="F:transmembrane transporter activity"/>
    <property type="evidence" value="ECO:0007669"/>
    <property type="project" value="InterPro"/>
</dbReference>
<dbReference type="GO" id="GO:0006865">
    <property type="term" value="P:amino acid transport"/>
    <property type="evidence" value="ECO:0007669"/>
    <property type="project" value="UniProtKB-KW"/>
</dbReference>
<feature type="transmembrane region" description="Helical" evidence="8">
    <location>
        <begin position="434"/>
        <end position="454"/>
    </location>
</feature>
<evidence type="ECO:0000256" key="1">
    <source>
        <dbReference type="ARBA" id="ARBA00004141"/>
    </source>
</evidence>
<keyword evidence="5" id="KW-0029">Amino-acid transport</keyword>
<evidence type="ECO:0000256" key="2">
    <source>
        <dbReference type="ARBA" id="ARBA00006595"/>
    </source>
</evidence>
<evidence type="ECO:0000256" key="7">
    <source>
        <dbReference type="ARBA" id="ARBA00023136"/>
    </source>
</evidence>
<feature type="transmembrane region" description="Helical" evidence="8">
    <location>
        <begin position="181"/>
        <end position="201"/>
    </location>
</feature>
<feature type="transmembrane region" description="Helical" evidence="8">
    <location>
        <begin position="280"/>
        <end position="303"/>
    </location>
</feature>
<dbReference type="EMBL" id="HBIO01014324">
    <property type="protein sequence ID" value="CAE0466229.1"/>
    <property type="molecule type" value="Transcribed_RNA"/>
</dbReference>
<proteinExistence type="inferred from homology"/>
<feature type="transmembrane region" description="Helical" evidence="8">
    <location>
        <begin position="95"/>
        <end position="113"/>
    </location>
</feature>
<feature type="transmembrane region" description="Helical" evidence="8">
    <location>
        <begin position="154"/>
        <end position="175"/>
    </location>
</feature>
<name>A0A7S3Q5K8_9STRA</name>
<comment type="similarity">
    <text evidence="2">Belongs to the SLC43A transporter (TC 2.A.1.44) family.</text>
</comment>
<comment type="subcellular location">
    <subcellularLocation>
        <location evidence="1">Membrane</location>
        <topology evidence="1">Multi-pass membrane protein</topology>
    </subcellularLocation>
</comment>
<sequence>MSIAKTTAEAKLTLPLVEKRRRNLVLTFACTNAALSAGLVYGWPALRRTLVVNEQSSLTEAQFGMIFTAGSWSNLSAQFFAGLARDHISGCGTRTTACVCLLAALAGTLGIAFCGESNFFVLLLSMFGIGISSGAFLVMLPVAGLFSLERQGTILSSFSGGFQLSGLVFLLLAAISSDRRASFGGFSVVLGFLILGSFYMLPKDQFVKWELEAEAGKEKESEKEYLSVSVPENENDIEGDVAVAVAVLSKTRDEDDGSDCNYKAPMDTAICLDQIRSWEYFLLLLWFSVQMIPMQYYVATIGLQLERKGDDDGTYTNIFSILFAASAIAAPLIGKITDMAGLGISHALASGLNSLSMVILGLESVPLPAHTVGLVCYDLGRMMTFGTFLTNIGKRFGYTNYGTLAGLGSIVSAILSLIQYPLISLAIKGHANSVNFLCGGIMTGIGIPYCYWLWRRERAEYKMTESMK</sequence>
<accession>A0A7S3Q5K8</accession>
<feature type="transmembrane region" description="Helical" evidence="8">
    <location>
        <begin position="401"/>
        <end position="422"/>
    </location>
</feature>
<feature type="transmembrane region" description="Helical" evidence="8">
    <location>
        <begin position="315"/>
        <end position="333"/>
    </location>
</feature>
<evidence type="ECO:0000313" key="9">
    <source>
        <dbReference type="EMBL" id="CAE0466229.1"/>
    </source>
</evidence>
<dbReference type="InterPro" id="IPR011701">
    <property type="entry name" value="MFS"/>
</dbReference>
<keyword evidence="6 8" id="KW-1133">Transmembrane helix</keyword>
<dbReference type="GO" id="GO:0016020">
    <property type="term" value="C:membrane"/>
    <property type="evidence" value="ECO:0007669"/>
    <property type="project" value="UniProtKB-SubCell"/>
</dbReference>
<keyword evidence="7 8" id="KW-0472">Membrane</keyword>
<feature type="transmembrane region" description="Helical" evidence="8">
    <location>
        <begin position="119"/>
        <end position="142"/>
    </location>
</feature>
<dbReference type="PANTHER" id="PTHR20772:SF2">
    <property type="entry name" value="PROTEIN FMP42"/>
    <property type="match status" value="1"/>
</dbReference>
<gene>
    <name evidence="9" type="ORF">CDEB00056_LOCUS11081</name>
</gene>
<organism evidence="9">
    <name type="scientific">Chaetoceros debilis</name>
    <dbReference type="NCBI Taxonomy" id="122233"/>
    <lineage>
        <taxon>Eukaryota</taxon>
        <taxon>Sar</taxon>
        <taxon>Stramenopiles</taxon>
        <taxon>Ochrophyta</taxon>
        <taxon>Bacillariophyta</taxon>
        <taxon>Coscinodiscophyceae</taxon>
        <taxon>Chaetocerotophycidae</taxon>
        <taxon>Chaetocerotales</taxon>
        <taxon>Chaetocerotaceae</taxon>
        <taxon>Chaetoceros</taxon>
    </lineage>
</organism>
<evidence type="ECO:0008006" key="10">
    <source>
        <dbReference type="Google" id="ProtNLM"/>
    </source>
</evidence>
<feature type="transmembrane region" description="Helical" evidence="8">
    <location>
        <begin position="24"/>
        <end position="43"/>
    </location>
</feature>
<dbReference type="InterPro" id="IPR036259">
    <property type="entry name" value="MFS_trans_sf"/>
</dbReference>
<evidence type="ECO:0000256" key="8">
    <source>
        <dbReference type="SAM" id="Phobius"/>
    </source>
</evidence>
<protein>
    <recommendedName>
        <fullName evidence="10">Major facilitator superfamily (MFS) profile domain-containing protein</fullName>
    </recommendedName>
</protein>
<evidence type="ECO:0000256" key="5">
    <source>
        <dbReference type="ARBA" id="ARBA00022970"/>
    </source>
</evidence>
<evidence type="ECO:0000256" key="4">
    <source>
        <dbReference type="ARBA" id="ARBA00022692"/>
    </source>
</evidence>
<dbReference type="Gene3D" id="1.20.1250.20">
    <property type="entry name" value="MFS general substrate transporter like domains"/>
    <property type="match status" value="2"/>
</dbReference>
<keyword evidence="3" id="KW-0813">Transport</keyword>
<dbReference type="CDD" id="cd06174">
    <property type="entry name" value="MFS"/>
    <property type="match status" value="1"/>
</dbReference>
<dbReference type="SUPFAM" id="SSF103473">
    <property type="entry name" value="MFS general substrate transporter"/>
    <property type="match status" value="1"/>
</dbReference>
<dbReference type="AlphaFoldDB" id="A0A7S3Q5K8"/>
<reference evidence="9" key="1">
    <citation type="submission" date="2021-01" db="EMBL/GenBank/DDBJ databases">
        <authorList>
            <person name="Corre E."/>
            <person name="Pelletier E."/>
            <person name="Niang G."/>
            <person name="Scheremetjew M."/>
            <person name="Finn R."/>
            <person name="Kale V."/>
            <person name="Holt S."/>
            <person name="Cochrane G."/>
            <person name="Meng A."/>
            <person name="Brown T."/>
            <person name="Cohen L."/>
        </authorList>
    </citation>
    <scope>NUCLEOTIDE SEQUENCE</scope>
    <source>
        <strain evidence="9">MM31A-1</strain>
    </source>
</reference>
<keyword evidence="4 8" id="KW-0812">Transmembrane</keyword>